<dbReference type="EMBL" id="CAFBLR010000172">
    <property type="protein sequence ID" value="CAB4882601.1"/>
    <property type="molecule type" value="Genomic_DNA"/>
</dbReference>
<gene>
    <name evidence="1" type="ORF">UFOPK3417_01517</name>
</gene>
<protein>
    <submittedName>
        <fullName evidence="1">Unannotated protein</fullName>
    </submittedName>
</protein>
<name>A0A6J7EKB6_9ZZZZ</name>
<organism evidence="1">
    <name type="scientific">freshwater metagenome</name>
    <dbReference type="NCBI Taxonomy" id="449393"/>
    <lineage>
        <taxon>unclassified sequences</taxon>
        <taxon>metagenomes</taxon>
        <taxon>ecological metagenomes</taxon>
    </lineage>
</organism>
<evidence type="ECO:0000313" key="1">
    <source>
        <dbReference type="EMBL" id="CAB4882601.1"/>
    </source>
</evidence>
<dbReference type="AlphaFoldDB" id="A0A6J7EKB6"/>
<reference evidence="1" key="1">
    <citation type="submission" date="2020-05" db="EMBL/GenBank/DDBJ databases">
        <authorList>
            <person name="Chiriac C."/>
            <person name="Salcher M."/>
            <person name="Ghai R."/>
            <person name="Kavagutti S V."/>
        </authorList>
    </citation>
    <scope>NUCLEOTIDE SEQUENCE</scope>
</reference>
<sequence>MDLDRPVLAQAAAGGDLDIGGHADAEQLAVTAGATLGLLAPQFVVPGETGGLLERQEVVSAVVHGPRDRVEREHVVGEQVPAPDLDGVDAKLERRVVDRPLEQCGCLGATGTAVGTGGDGVRGSNRYVELDLREAIGAVRHPLRACRQVAADRGVRTTVADEVDAHAGERAVRAAPELHILDLRSAVAEHEHVLAPGGGPGDRTLQAERKSGDNGLLGVRTDLATETAAHVRGDDVYLRLGVPDGGSEEVVEHVRHLRGGVDAQSTVGLDVGGGGEGLEGGYCDALVDVAATDDDIGIVQDVWGVGVGHGHRNVVAVDGEQHGRAGCHRLLGVNHARQLVVVDDDHGSGVACLSGAVGGNNGDCLAHKADHVHGERGAREVVVDLRHAVLRVEVEVRRGVHANDSGGRRSVGHVDRDDPCVRVLGAHECEVHWVDEWEVTDVGRPAEEQLGVFRAGYLCSEN</sequence>
<proteinExistence type="predicted"/>
<accession>A0A6J7EKB6</accession>